<dbReference type="RefSeq" id="WP_015248628.1">
    <property type="nucleotide sequence ID" value="NC_019892.1"/>
</dbReference>
<keyword evidence="3" id="KW-1185">Reference proteome</keyword>
<dbReference type="EMBL" id="CP003364">
    <property type="protein sequence ID" value="AGA29525.1"/>
    <property type="molecule type" value="Genomic_DNA"/>
</dbReference>
<organism evidence="2 3">
    <name type="scientific">Singulisphaera acidiphila (strain ATCC BAA-1392 / DSM 18658 / VKM B-2454 / MOB10)</name>
    <dbReference type="NCBI Taxonomy" id="886293"/>
    <lineage>
        <taxon>Bacteria</taxon>
        <taxon>Pseudomonadati</taxon>
        <taxon>Planctomycetota</taxon>
        <taxon>Planctomycetia</taxon>
        <taxon>Isosphaerales</taxon>
        <taxon>Isosphaeraceae</taxon>
        <taxon>Singulisphaera</taxon>
    </lineage>
</organism>
<dbReference type="KEGG" id="saci:Sinac_5377"/>
<evidence type="ECO:0008006" key="4">
    <source>
        <dbReference type="Google" id="ProtNLM"/>
    </source>
</evidence>
<name>L0DL16_SINAD</name>
<dbReference type="Proteomes" id="UP000010798">
    <property type="component" value="Chromosome"/>
</dbReference>
<gene>
    <name evidence="2" type="ordered locus">Sinac_5377</name>
</gene>
<protein>
    <recommendedName>
        <fullName evidence="4">PsbP C-terminal domain-containing protein</fullName>
    </recommendedName>
</protein>
<feature type="chain" id="PRO_5003940895" description="PsbP C-terminal domain-containing protein" evidence="1">
    <location>
        <begin position="29"/>
        <end position="201"/>
    </location>
</feature>
<dbReference type="HOGENOM" id="CLU_1359633_0_0_0"/>
<evidence type="ECO:0000256" key="1">
    <source>
        <dbReference type="SAM" id="SignalP"/>
    </source>
</evidence>
<accession>L0DL16</accession>
<dbReference type="AlphaFoldDB" id="L0DL16"/>
<dbReference type="eggNOG" id="ENOG50333U8">
    <property type="taxonomic scope" value="Bacteria"/>
</dbReference>
<evidence type="ECO:0000313" key="3">
    <source>
        <dbReference type="Proteomes" id="UP000010798"/>
    </source>
</evidence>
<dbReference type="OrthoDB" id="288036at2"/>
<proteinExistence type="predicted"/>
<reference evidence="2 3" key="1">
    <citation type="submission" date="2012-02" db="EMBL/GenBank/DDBJ databases">
        <title>Complete sequence of chromosome of Singulisphaera acidiphila DSM 18658.</title>
        <authorList>
            <consortium name="US DOE Joint Genome Institute (JGI-PGF)"/>
            <person name="Lucas S."/>
            <person name="Copeland A."/>
            <person name="Lapidus A."/>
            <person name="Glavina del Rio T."/>
            <person name="Dalin E."/>
            <person name="Tice H."/>
            <person name="Bruce D."/>
            <person name="Goodwin L."/>
            <person name="Pitluck S."/>
            <person name="Peters L."/>
            <person name="Ovchinnikova G."/>
            <person name="Chertkov O."/>
            <person name="Kyrpides N."/>
            <person name="Mavromatis K."/>
            <person name="Ivanova N."/>
            <person name="Brettin T."/>
            <person name="Detter J.C."/>
            <person name="Han C."/>
            <person name="Larimer F."/>
            <person name="Land M."/>
            <person name="Hauser L."/>
            <person name="Markowitz V."/>
            <person name="Cheng J.-F."/>
            <person name="Hugenholtz P."/>
            <person name="Woyke T."/>
            <person name="Wu D."/>
            <person name="Tindall B."/>
            <person name="Pomrenke H."/>
            <person name="Brambilla E."/>
            <person name="Klenk H.-P."/>
            <person name="Eisen J.A."/>
        </authorList>
    </citation>
    <scope>NUCLEOTIDE SEQUENCE [LARGE SCALE GENOMIC DNA]</scope>
    <source>
        <strain evidence="3">ATCC BAA-1392 / DSM 18658 / VKM B-2454 / MOB10</strain>
    </source>
</reference>
<sequence length="201" mass="21466">MQFQFSLKASAASVGLIFGFLASSGCGGAVPAPKAFIAYHSPSGRFSCDYPQGWEAEGAGKPDSPNAWAKFSKGHAAIRVEADLAGSLFGDMAKSSGAMFGGEEEPPVARIHPMGERQMKEDFTNYTEREPKPFQSKGIGEGRRSTFIADQTLGGKVYGYRATLLANDRRITVICTCPATNWKTLKPAFETVVASVRQGGS</sequence>
<evidence type="ECO:0000313" key="2">
    <source>
        <dbReference type="EMBL" id="AGA29525.1"/>
    </source>
</evidence>
<feature type="signal peptide" evidence="1">
    <location>
        <begin position="1"/>
        <end position="28"/>
    </location>
</feature>
<keyword evidence="1" id="KW-0732">Signal</keyword>